<evidence type="ECO:0000313" key="2">
    <source>
        <dbReference type="Proteomes" id="UP000024635"/>
    </source>
</evidence>
<gene>
    <name evidence="1" type="primary">Acey_s0197.g1562</name>
    <name evidence="1" type="ORF">Y032_0197g1562</name>
</gene>
<dbReference type="AlphaFoldDB" id="A0A016SPA7"/>
<evidence type="ECO:0000313" key="1">
    <source>
        <dbReference type="EMBL" id="EYB92144.1"/>
    </source>
</evidence>
<dbReference type="Proteomes" id="UP000024635">
    <property type="component" value="Unassembled WGS sequence"/>
</dbReference>
<sequence>MLCIYVRQNPSHSKPPYTNIPLSKFDLLPASNHTIIHSVGQLINQQPLSSADQSRCCYRQQNPYSIRLLRRNATISAASEIPHNITTIQNITNANAKKYTGLYWRKEVANRLPEWKETTITSKGM</sequence>
<protein>
    <submittedName>
        <fullName evidence="1">Uncharacterized protein</fullName>
    </submittedName>
</protein>
<proteinExistence type="predicted"/>
<keyword evidence="2" id="KW-1185">Reference proteome</keyword>
<comment type="caution">
    <text evidence="1">The sequence shown here is derived from an EMBL/GenBank/DDBJ whole genome shotgun (WGS) entry which is preliminary data.</text>
</comment>
<reference evidence="2" key="1">
    <citation type="journal article" date="2015" name="Nat. Genet.">
        <title>The genome and transcriptome of the zoonotic hookworm Ancylostoma ceylanicum identify infection-specific gene families.</title>
        <authorList>
            <person name="Schwarz E.M."/>
            <person name="Hu Y."/>
            <person name="Antoshechkin I."/>
            <person name="Miller M.M."/>
            <person name="Sternberg P.W."/>
            <person name="Aroian R.V."/>
        </authorList>
    </citation>
    <scope>NUCLEOTIDE SEQUENCE</scope>
    <source>
        <strain evidence="2">HY135</strain>
    </source>
</reference>
<dbReference type="EMBL" id="JARK01001533">
    <property type="protein sequence ID" value="EYB92144.1"/>
    <property type="molecule type" value="Genomic_DNA"/>
</dbReference>
<organism evidence="1 2">
    <name type="scientific">Ancylostoma ceylanicum</name>
    <dbReference type="NCBI Taxonomy" id="53326"/>
    <lineage>
        <taxon>Eukaryota</taxon>
        <taxon>Metazoa</taxon>
        <taxon>Ecdysozoa</taxon>
        <taxon>Nematoda</taxon>
        <taxon>Chromadorea</taxon>
        <taxon>Rhabditida</taxon>
        <taxon>Rhabditina</taxon>
        <taxon>Rhabditomorpha</taxon>
        <taxon>Strongyloidea</taxon>
        <taxon>Ancylostomatidae</taxon>
        <taxon>Ancylostomatinae</taxon>
        <taxon>Ancylostoma</taxon>
    </lineage>
</organism>
<name>A0A016SPA7_9BILA</name>
<accession>A0A016SPA7</accession>